<dbReference type="EMBL" id="CP044418">
    <property type="protein sequence ID" value="QOY41852.1"/>
    <property type="molecule type" value="Genomic_DNA"/>
</dbReference>
<gene>
    <name evidence="1" type="ORF">CPATCC_002455</name>
</gene>
<protein>
    <submittedName>
        <fullName evidence="1">Uncharacterized protein</fullName>
    </submittedName>
</protein>
<evidence type="ECO:0000313" key="1">
    <source>
        <dbReference type="EMBL" id="QOY41852.1"/>
    </source>
</evidence>
<dbReference type="AlphaFoldDB" id="A0A7S7LHW9"/>
<sequence>MSYFCSFPNALYSVYFYFEWWKGKRFIFGKKTGFFD</sequence>
<reference evidence="1 2" key="1">
    <citation type="submission" date="2019-09" db="EMBL/GenBank/DDBJ databases">
        <title>Consistent, comparative and evidence-based genome assembly and annotation for Cryptosporidium parvum, C. hominis and C. tyzzeri.</title>
        <authorList>
            <person name="Baptista R.P."/>
            <person name="Li Y."/>
            <person name="Sateriale A."/>
            <person name="Ansell B."/>
            <person name="Jex A."/>
            <person name="Sanders M."/>
            <person name="Brooks K."/>
            <person name="Tracey A."/>
            <person name="Berriman M."/>
            <person name="Striepen B."/>
            <person name="Cotton J.A."/>
            <person name="Kissinger J.C."/>
        </authorList>
    </citation>
    <scope>NUCLEOTIDE SEQUENCE [LARGE SCALE GENOMIC DNA]</scope>
    <source>
        <strain evidence="1 2">IOWA-ATCC</strain>
    </source>
</reference>
<name>A0A7S7LHW9_CRYPV</name>
<dbReference type="Proteomes" id="UP000593906">
    <property type="component" value="Chromosome 5"/>
</dbReference>
<organism evidence="1 2">
    <name type="scientific">Cryptosporidium parvum</name>
    <dbReference type="NCBI Taxonomy" id="5807"/>
    <lineage>
        <taxon>Eukaryota</taxon>
        <taxon>Sar</taxon>
        <taxon>Alveolata</taxon>
        <taxon>Apicomplexa</taxon>
        <taxon>Conoidasida</taxon>
        <taxon>Coccidia</taxon>
        <taxon>Eucoccidiorida</taxon>
        <taxon>Eimeriorina</taxon>
        <taxon>Cryptosporidiidae</taxon>
        <taxon>Cryptosporidium</taxon>
    </lineage>
</organism>
<accession>A0A7S7LHW9</accession>
<proteinExistence type="predicted"/>
<evidence type="ECO:0000313" key="2">
    <source>
        <dbReference type="Proteomes" id="UP000593906"/>
    </source>
</evidence>
<dbReference type="VEuPathDB" id="CryptoDB:CPATCC_0026040"/>